<dbReference type="Pfam" id="PF01593">
    <property type="entry name" value="Amino_oxidase"/>
    <property type="match status" value="1"/>
</dbReference>
<dbReference type="SUPFAM" id="SSF51905">
    <property type="entry name" value="FAD/NAD(P)-binding domain"/>
    <property type="match status" value="1"/>
</dbReference>
<keyword evidence="6" id="KW-1185">Reference proteome</keyword>
<accession>A0A483CNV0</accession>
<comment type="pathway">
    <text evidence="1">Carotenoid biosynthesis.</text>
</comment>
<evidence type="ECO:0000313" key="5">
    <source>
        <dbReference type="EMBL" id="TAJ44680.1"/>
    </source>
</evidence>
<dbReference type="PANTHER" id="PTHR43734:SF1">
    <property type="entry name" value="PHYTOENE DESATURASE"/>
    <property type="match status" value="1"/>
</dbReference>
<organism evidence="5 6">
    <name type="scientific">Methanofollis fontis</name>
    <dbReference type="NCBI Taxonomy" id="2052832"/>
    <lineage>
        <taxon>Archaea</taxon>
        <taxon>Methanobacteriati</taxon>
        <taxon>Methanobacteriota</taxon>
        <taxon>Stenosarchaea group</taxon>
        <taxon>Methanomicrobia</taxon>
        <taxon>Methanomicrobiales</taxon>
        <taxon>Methanomicrobiaceae</taxon>
        <taxon>Methanofollis</taxon>
    </lineage>
</organism>
<dbReference type="RefSeq" id="WP_130646475.1">
    <property type="nucleotide sequence ID" value="NZ_PGCL01000002.1"/>
</dbReference>
<evidence type="ECO:0000256" key="2">
    <source>
        <dbReference type="ARBA" id="ARBA00022746"/>
    </source>
</evidence>
<dbReference type="InterPro" id="IPR002937">
    <property type="entry name" value="Amino_oxidase"/>
</dbReference>
<dbReference type="PANTHER" id="PTHR43734">
    <property type="entry name" value="PHYTOENE DESATURASE"/>
    <property type="match status" value="1"/>
</dbReference>
<protein>
    <submittedName>
        <fullName evidence="5">Phytoene desaturase</fullName>
    </submittedName>
</protein>
<dbReference type="AlphaFoldDB" id="A0A483CNV0"/>
<sequence length="504" mass="57012">MKICIVGAGFGGLAAAAMLGKNGHNVTVFEKNEGPGGRAGIYTEKGYTFDMGPSWYLMPDVYETFFAALGTAPEEHFNLVLLDPAYRIFFEDRRIVDISSDPEKTIALFDTFEEGGGSRLRDYLQSAAEMYEVSKDLIYRDYRTIFDVFDRKLVLEGTKMHALESLDSFVGRYFYSDEAKKVVEYSIGFLGGSPKNTPAFYHIMSHIDLTLGVWYPQGGIRQVVDAIHDIAWKSGVIFRYDEPVEEILVEGDTAIGVRTTKATFGADLVIVNADYAHAELDLLPHEGRTYPRHYWEKRVMAPSAFVAYLGVSGEIPELAHHNLFLERDRAEGLDHIFDTGRPAWPEHPSYYVNVPSKTDTTAAPEGCETLFVMVPLAPGLEDSPERREAFLERILDDLEAKIGRPIREQVEVKRIFALSDFTRRYNAYRGTALGLTQTLWQTALFRPAYRSRHVKNLYFTGQYTHPGIGVPMTLISSQIVDREIRTDMGREEELRDRQTAVPHL</sequence>
<evidence type="ECO:0000256" key="3">
    <source>
        <dbReference type="ARBA" id="ARBA00023002"/>
    </source>
</evidence>
<dbReference type="EMBL" id="PGCL01000002">
    <property type="protein sequence ID" value="TAJ44680.1"/>
    <property type="molecule type" value="Genomic_DNA"/>
</dbReference>
<comment type="caution">
    <text evidence="5">The sequence shown here is derived from an EMBL/GenBank/DDBJ whole genome shotgun (WGS) entry which is preliminary data.</text>
</comment>
<dbReference type="InterPro" id="IPR036188">
    <property type="entry name" value="FAD/NAD-bd_sf"/>
</dbReference>
<dbReference type="PRINTS" id="PR00419">
    <property type="entry name" value="ADXRDTASE"/>
</dbReference>
<evidence type="ECO:0000313" key="6">
    <source>
        <dbReference type="Proteomes" id="UP000292580"/>
    </source>
</evidence>
<dbReference type="GO" id="GO:0016491">
    <property type="term" value="F:oxidoreductase activity"/>
    <property type="evidence" value="ECO:0007669"/>
    <property type="project" value="UniProtKB-KW"/>
</dbReference>
<dbReference type="Gene3D" id="3.50.50.60">
    <property type="entry name" value="FAD/NAD(P)-binding domain"/>
    <property type="match status" value="2"/>
</dbReference>
<keyword evidence="2" id="KW-0125">Carotenoid biosynthesis</keyword>
<proteinExistence type="predicted"/>
<name>A0A483CNV0_9EURY</name>
<gene>
    <name evidence="5" type="ORF">CUJ86_05085</name>
</gene>
<evidence type="ECO:0000259" key="4">
    <source>
        <dbReference type="Pfam" id="PF01593"/>
    </source>
</evidence>
<reference evidence="5 6" key="1">
    <citation type="submission" date="2017-11" db="EMBL/GenBank/DDBJ databases">
        <title>Isolation and Characterization of Methanofollis Species from Methane Seep Offshore SW Taiwan.</title>
        <authorList>
            <person name="Teng N.-H."/>
            <person name="Lai M.-C."/>
            <person name="Chen S.-C."/>
        </authorList>
    </citation>
    <scope>NUCLEOTIDE SEQUENCE [LARGE SCALE GENOMIC DNA]</scope>
    <source>
        <strain evidence="5 6">FWC-SCC2</strain>
    </source>
</reference>
<dbReference type="Proteomes" id="UP000292580">
    <property type="component" value="Unassembled WGS sequence"/>
</dbReference>
<dbReference type="GO" id="GO:0016117">
    <property type="term" value="P:carotenoid biosynthetic process"/>
    <property type="evidence" value="ECO:0007669"/>
    <property type="project" value="UniProtKB-KW"/>
</dbReference>
<dbReference type="OrthoDB" id="40741at2157"/>
<dbReference type="InterPro" id="IPR014105">
    <property type="entry name" value="Carotenoid/retinoid_OxRdtase"/>
</dbReference>
<evidence type="ECO:0000256" key="1">
    <source>
        <dbReference type="ARBA" id="ARBA00004829"/>
    </source>
</evidence>
<keyword evidence="3" id="KW-0560">Oxidoreductase</keyword>
<dbReference type="NCBIfam" id="TIGR02734">
    <property type="entry name" value="crtI_fam"/>
    <property type="match status" value="1"/>
</dbReference>
<feature type="domain" description="Amine oxidase" evidence="4">
    <location>
        <begin position="11"/>
        <end position="476"/>
    </location>
</feature>